<dbReference type="GO" id="GO:0042834">
    <property type="term" value="F:peptidoglycan binding"/>
    <property type="evidence" value="ECO:0007669"/>
    <property type="project" value="InterPro"/>
</dbReference>
<keyword evidence="3" id="KW-1185">Reference proteome</keyword>
<reference evidence="2 3" key="1">
    <citation type="submission" date="2017-04" db="EMBL/GenBank/DDBJ databases">
        <authorList>
            <person name="Afonso C.L."/>
            <person name="Miller P.J."/>
            <person name="Scott M.A."/>
            <person name="Spackman E."/>
            <person name="Goraichik I."/>
            <person name="Dimitrov K.M."/>
            <person name="Suarez D.L."/>
            <person name="Swayne D.E."/>
        </authorList>
    </citation>
    <scope>NUCLEOTIDE SEQUENCE [LARGE SCALE GENOMIC DNA]</scope>
    <source>
        <strain evidence="2 3">DSM 26133</strain>
    </source>
</reference>
<accession>A0A1W2GBD8</accession>
<dbReference type="PROSITE" id="PS51724">
    <property type="entry name" value="SPOR"/>
    <property type="match status" value="1"/>
</dbReference>
<name>A0A1W2GBD8_REIFA</name>
<dbReference type="Proteomes" id="UP000192472">
    <property type="component" value="Unassembled WGS sequence"/>
</dbReference>
<protein>
    <submittedName>
        <fullName evidence="2">Sporulation related domain-containing protein</fullName>
    </submittedName>
</protein>
<feature type="domain" description="SPOR" evidence="1">
    <location>
        <begin position="112"/>
        <end position="192"/>
    </location>
</feature>
<organism evidence="2 3">
    <name type="scientific">Reichenbachiella faecimaris</name>
    <dbReference type="NCBI Taxonomy" id="692418"/>
    <lineage>
        <taxon>Bacteria</taxon>
        <taxon>Pseudomonadati</taxon>
        <taxon>Bacteroidota</taxon>
        <taxon>Cytophagia</taxon>
        <taxon>Cytophagales</taxon>
        <taxon>Reichenbachiellaceae</taxon>
        <taxon>Reichenbachiella</taxon>
    </lineage>
</organism>
<evidence type="ECO:0000259" key="1">
    <source>
        <dbReference type="PROSITE" id="PS51724"/>
    </source>
</evidence>
<sequence length="194" mass="22431">MYLELFMSYFKFRILKTILSKLSFVFPIVTIVTLLQFCAPTASTSTSSSVYEEDLSIHRPSYTMAEEATEEVEVATTTKTYASTAEFITPTNHIKAELDTVLYRIKKSRENIKYVDGYSIQLYSGNNRDKANQVKVKTYEVLEDQRPRVSYDQPNYKVRVGEYYSRLEANTDFVTLRNHFSRAVLVPVKIKIVN</sequence>
<proteinExistence type="predicted"/>
<dbReference type="AlphaFoldDB" id="A0A1W2GBD8"/>
<gene>
    <name evidence="2" type="ORF">SAMN04488029_1776</name>
</gene>
<dbReference type="SUPFAM" id="SSF110997">
    <property type="entry name" value="Sporulation related repeat"/>
    <property type="match status" value="1"/>
</dbReference>
<dbReference type="InterPro" id="IPR007730">
    <property type="entry name" value="SPOR-like_dom"/>
</dbReference>
<dbReference type="Pfam" id="PF05036">
    <property type="entry name" value="SPOR"/>
    <property type="match status" value="1"/>
</dbReference>
<evidence type="ECO:0000313" key="2">
    <source>
        <dbReference type="EMBL" id="SMD33975.1"/>
    </source>
</evidence>
<dbReference type="EMBL" id="FWYF01000002">
    <property type="protein sequence ID" value="SMD33975.1"/>
    <property type="molecule type" value="Genomic_DNA"/>
</dbReference>
<evidence type="ECO:0000313" key="3">
    <source>
        <dbReference type="Proteomes" id="UP000192472"/>
    </source>
</evidence>
<dbReference type="InterPro" id="IPR036680">
    <property type="entry name" value="SPOR-like_sf"/>
</dbReference>
<dbReference type="STRING" id="692418.SAMN04488029_1776"/>